<reference evidence="1" key="1">
    <citation type="journal article" date="2020" name="Phytopathology">
        <title>Genome Sequence Resources of Colletotrichum truncatum, C. plurivorum, C. musicola, and C. sojae: Four Species Pathogenic to Soybean (Glycine max).</title>
        <authorList>
            <person name="Rogerio F."/>
            <person name="Boufleur T.R."/>
            <person name="Ciampi-Guillardi M."/>
            <person name="Sukno S.A."/>
            <person name="Thon M.R."/>
            <person name="Massola Junior N.S."/>
            <person name="Baroncelli R."/>
        </authorList>
    </citation>
    <scope>NUCLEOTIDE SEQUENCE</scope>
    <source>
        <strain evidence="1">LFN00145</strain>
    </source>
</reference>
<gene>
    <name evidence="1" type="ORF">CPLU01_15799</name>
</gene>
<feature type="non-terminal residue" evidence="1">
    <location>
        <position position="1"/>
    </location>
</feature>
<evidence type="ECO:0000313" key="1">
    <source>
        <dbReference type="EMBL" id="KAF6807383.1"/>
    </source>
</evidence>
<name>A0A8H6J770_9PEZI</name>
<accession>A0A8H6J770</accession>
<protein>
    <submittedName>
        <fullName evidence="1">Uncharacterized protein</fullName>
    </submittedName>
</protein>
<keyword evidence="2" id="KW-1185">Reference proteome</keyword>
<comment type="caution">
    <text evidence="1">The sequence shown here is derived from an EMBL/GenBank/DDBJ whole genome shotgun (WGS) entry which is preliminary data.</text>
</comment>
<organism evidence="1 2">
    <name type="scientific">Colletotrichum plurivorum</name>
    <dbReference type="NCBI Taxonomy" id="2175906"/>
    <lineage>
        <taxon>Eukaryota</taxon>
        <taxon>Fungi</taxon>
        <taxon>Dikarya</taxon>
        <taxon>Ascomycota</taxon>
        <taxon>Pezizomycotina</taxon>
        <taxon>Sordariomycetes</taxon>
        <taxon>Hypocreomycetidae</taxon>
        <taxon>Glomerellales</taxon>
        <taxon>Glomerellaceae</taxon>
        <taxon>Colletotrichum</taxon>
        <taxon>Colletotrichum orchidearum species complex</taxon>
    </lineage>
</organism>
<dbReference type="Proteomes" id="UP000654918">
    <property type="component" value="Unassembled WGS sequence"/>
</dbReference>
<sequence length="237" mass="26521">MESPSISEVSDELAGLCLREAVRSTSGCEIYRFAGSPLLWTNDDIKALRCSFHELSLEQLPPVPFPRVSDTMDEKEAVRLGRVLQHSPLRPARATAMALLLENLGIEYLCDEISMPHQAYKTLVTLPCETFELISERGSKVVGDIDYYANARSREAKFPESEINQLSQEAKAADPYLAALLIALAQKCKDRGHRSPHRMRVYRATITDSFLAKVKSPNRVTTAPPEQTQLKISYVNL</sequence>
<proteinExistence type="predicted"/>
<dbReference type="AlphaFoldDB" id="A0A8H6J770"/>
<dbReference type="EMBL" id="WIGO01000632">
    <property type="protein sequence ID" value="KAF6807383.1"/>
    <property type="molecule type" value="Genomic_DNA"/>
</dbReference>
<evidence type="ECO:0000313" key="2">
    <source>
        <dbReference type="Proteomes" id="UP000654918"/>
    </source>
</evidence>